<evidence type="ECO:0000256" key="1">
    <source>
        <dbReference type="SAM" id="MobiDB-lite"/>
    </source>
</evidence>
<dbReference type="RefSeq" id="WP_166691693.1">
    <property type="nucleotide sequence ID" value="NZ_WAEL01000003.1"/>
</dbReference>
<evidence type="ECO:0000256" key="2">
    <source>
        <dbReference type="SAM" id="SignalP"/>
    </source>
</evidence>
<protein>
    <submittedName>
        <fullName evidence="4">DUF2807 domain-containing protein</fullName>
    </submittedName>
</protein>
<evidence type="ECO:0000259" key="3">
    <source>
        <dbReference type="Pfam" id="PF10988"/>
    </source>
</evidence>
<dbReference type="Proteomes" id="UP000606008">
    <property type="component" value="Unassembled WGS sequence"/>
</dbReference>
<proteinExistence type="predicted"/>
<feature type="compositionally biased region" description="Polar residues" evidence="1">
    <location>
        <begin position="227"/>
        <end position="236"/>
    </location>
</feature>
<organism evidence="4 5">
    <name type="scientific">Fibrivirga algicola</name>
    <dbReference type="NCBI Taxonomy" id="2950420"/>
    <lineage>
        <taxon>Bacteria</taxon>
        <taxon>Pseudomonadati</taxon>
        <taxon>Bacteroidota</taxon>
        <taxon>Cytophagia</taxon>
        <taxon>Cytophagales</taxon>
        <taxon>Spirosomataceae</taxon>
        <taxon>Fibrivirga</taxon>
    </lineage>
</organism>
<keyword evidence="5" id="KW-1185">Reference proteome</keyword>
<name>A0ABX0QD44_9BACT</name>
<accession>A0ABX0QD44</accession>
<gene>
    <name evidence="4" type="ORF">F7231_09100</name>
</gene>
<dbReference type="Pfam" id="PF10988">
    <property type="entry name" value="DUF2807"/>
    <property type="match status" value="1"/>
</dbReference>
<reference evidence="4" key="1">
    <citation type="submission" date="2024-05" db="EMBL/GenBank/DDBJ databases">
        <authorList>
            <person name="Jung D.-H."/>
        </authorList>
    </citation>
    <scope>NUCLEOTIDE SEQUENCE</scope>
    <source>
        <strain evidence="4">JA-25</strain>
    </source>
</reference>
<sequence>MKTSFSGLIVALFVSVASQLAAQDITLNPTVSNFSALKVSTGVQVFLTQGDAEALRIEARGFDKEDIIADVEGGELKLGVKLQGWLGNNKADRNTNRYIKAYLTARQLSDIVVSSGAQLTGETPFKAEKIGVAAKSGATVTLALNATDIELSSGAGSTATLTGSAKTVSASASGGATIEANKLITATCQAEATSGASVRVYAENELFLKASTGGSVNHSGPGRIVSRKTSLGGSAN</sequence>
<feature type="region of interest" description="Disordered" evidence="1">
    <location>
        <begin position="212"/>
        <end position="236"/>
    </location>
</feature>
<feature type="domain" description="Putative auto-transporter adhesin head GIN" evidence="3">
    <location>
        <begin position="33"/>
        <end position="220"/>
    </location>
</feature>
<dbReference type="EMBL" id="WAEL01000003">
    <property type="protein sequence ID" value="NID10331.1"/>
    <property type="molecule type" value="Genomic_DNA"/>
</dbReference>
<feature type="signal peptide" evidence="2">
    <location>
        <begin position="1"/>
        <end position="22"/>
    </location>
</feature>
<evidence type="ECO:0000313" key="5">
    <source>
        <dbReference type="Proteomes" id="UP000606008"/>
    </source>
</evidence>
<keyword evidence="2" id="KW-0732">Signal</keyword>
<dbReference type="InterPro" id="IPR021255">
    <property type="entry name" value="DUF2807"/>
</dbReference>
<dbReference type="Gene3D" id="2.160.20.120">
    <property type="match status" value="1"/>
</dbReference>
<comment type="caution">
    <text evidence="4">The sequence shown here is derived from an EMBL/GenBank/DDBJ whole genome shotgun (WGS) entry which is preliminary data.</text>
</comment>
<feature type="chain" id="PRO_5045500071" evidence="2">
    <location>
        <begin position="23"/>
        <end position="236"/>
    </location>
</feature>
<evidence type="ECO:0000313" key="4">
    <source>
        <dbReference type="EMBL" id="NID10331.1"/>
    </source>
</evidence>